<proteinExistence type="predicted"/>
<dbReference type="AlphaFoldDB" id="A0A2V1N5A6"/>
<dbReference type="Proteomes" id="UP000245080">
    <property type="component" value="Unassembled WGS sequence"/>
</dbReference>
<dbReference type="EMBL" id="QCXQ01000001">
    <property type="protein sequence ID" value="PWG00986.1"/>
    <property type="molecule type" value="Genomic_DNA"/>
</dbReference>
<evidence type="ECO:0000313" key="1">
    <source>
        <dbReference type="EMBL" id="PWG00986.1"/>
    </source>
</evidence>
<evidence type="ECO:0000313" key="2">
    <source>
        <dbReference type="Proteomes" id="UP000245080"/>
    </source>
</evidence>
<gene>
    <name evidence="1" type="ORF">DCM90_02090</name>
</gene>
<protein>
    <submittedName>
        <fullName evidence="1">ImmA/IrrE family metallo-endopeptidase</fullName>
    </submittedName>
</protein>
<sequence length="139" mass="16092">MMEQIMTDLMNYAFDHQINVILTKDLPVTTVSITKVKLRTVIINTRYYIPEQIPLQFAHEIGHVIHNDDAARPLAFTSIYSDSKLEKSAHTWAIKKLLPYYLEDKEPEYINAYDFMESFAIPGHLYPVVVNAIHEAYCS</sequence>
<organism evidence="1 2">
    <name type="scientific">Levilactobacillus bambusae</name>
    <dbReference type="NCBI Taxonomy" id="2024736"/>
    <lineage>
        <taxon>Bacteria</taxon>
        <taxon>Bacillati</taxon>
        <taxon>Bacillota</taxon>
        <taxon>Bacilli</taxon>
        <taxon>Lactobacillales</taxon>
        <taxon>Lactobacillaceae</taxon>
        <taxon>Levilactobacillus</taxon>
    </lineage>
</organism>
<comment type="caution">
    <text evidence="1">The sequence shown here is derived from an EMBL/GenBank/DDBJ whole genome shotgun (WGS) entry which is preliminary data.</text>
</comment>
<reference evidence="1 2" key="1">
    <citation type="journal article" date="2018" name="Int. J. Syst. Evol. Microbiol.">
        <title>Lactobacillus bambusae sp. nov., isolated from a traditional fermented Ma-bamboo shoots of Taiwan.</title>
        <authorList>
            <person name="Wang L.-T."/>
        </authorList>
    </citation>
    <scope>NUCLEOTIDE SEQUENCE [LARGE SCALE GENOMIC DNA]</scope>
    <source>
        <strain evidence="1 2">BS-W1</strain>
    </source>
</reference>
<keyword evidence="2" id="KW-1185">Reference proteome</keyword>
<name>A0A2V1N5A6_9LACO</name>
<accession>A0A2V1N5A6</accession>